<dbReference type="GO" id="GO:0030246">
    <property type="term" value="F:carbohydrate binding"/>
    <property type="evidence" value="ECO:0007669"/>
    <property type="project" value="InterPro"/>
</dbReference>
<dbReference type="Pfam" id="PF03714">
    <property type="entry name" value="PUD"/>
    <property type="match status" value="1"/>
</dbReference>
<evidence type="ECO:0000256" key="1">
    <source>
        <dbReference type="ARBA" id="ARBA00008061"/>
    </source>
</evidence>
<evidence type="ECO:0000256" key="4">
    <source>
        <dbReference type="ARBA" id="ARBA00023295"/>
    </source>
</evidence>
<dbReference type="Gene3D" id="3.20.20.80">
    <property type="entry name" value="Glycosidases"/>
    <property type="match status" value="1"/>
</dbReference>
<dbReference type="InterPro" id="IPR017853">
    <property type="entry name" value="GH"/>
</dbReference>
<dbReference type="InterPro" id="IPR013783">
    <property type="entry name" value="Ig-like_fold"/>
</dbReference>
<keyword evidence="7" id="KW-1185">Reference proteome</keyword>
<comment type="similarity">
    <text evidence="1">Belongs to the glycosyl hydrolase 13 family.</text>
</comment>
<dbReference type="OrthoDB" id="9800174at2"/>
<keyword evidence="4" id="KW-0326">Glycosidase</keyword>
<dbReference type="AlphaFoldDB" id="A0A1C0A764"/>
<dbReference type="SMART" id="SM00642">
    <property type="entry name" value="Aamy"/>
    <property type="match status" value="1"/>
</dbReference>
<dbReference type="InterPro" id="IPR013784">
    <property type="entry name" value="Carb-bd-like_fold"/>
</dbReference>
<sequence>MRVSLRIHYDNNYNLEEPMLSIWKAGTGRIRKDLKPSGSDEYGIYYDVTLNRSSFNFKFKGKKDGQIFLEDDKANRFYNAGLGDEVWCKAGWHNIYTVKPFRPIGDIRDVYESIKDLIPQENFYLPQTDVSDMSTPSMLGAHKLLDGSIIFGFFHPRAAKVYLASNINGFAVPEHCHGQKCEKRERFIPMGLYRGYYNEPNIWWVRILAEDIKAGIEDIEYKFYVQGGIGGDERWVHDPYTRVYSDNYKFDNCVIVDPTQFQWTDQSWKTPDISELIIYELNVYGFTDGDSDISLDDQSTFRGIIKRIEDGYFDELGVTALALMPTSEAWSHFGLGYDPCSFMSVEKDFGEPDDFRRLVNTAHNHGLAIIIDQVFNHTSNQFNPLWQLIDDRSDPGGFYFSGNTQWGNKLATGKDEVDNMLIDACKLFIKEYHVDGFRFDATHTNYLDHKLLYEIQHEIRDKGFKSNAILIAENLPNQDDLNFDGYNGYAQWSDFFHDKIKALLREGVFRDWCNDSPQGMGDIFYFCKGHFAAHTNNVINYSESHDEESVKYEIETNNIYDCDIKDRKARLAMMSTIVALGQPMIYMGQEFGVNRSSNNIDINLINPDPNCPDYNYNPFYYWTQKLINLRKKYSALKISGYNPVVEGKFDWVLGHWLSEREGQGRRVIGWRTKQNQEEILVLLNFEGYDVEVDLNIGYSSKWLKLADIEGVYDQFTAIHSNNLIELDYGTFKSFILPYYSGFIYRRV</sequence>
<organism evidence="6 7">
    <name type="scientific">Orenia metallireducens</name>
    <dbReference type="NCBI Taxonomy" id="1413210"/>
    <lineage>
        <taxon>Bacteria</taxon>
        <taxon>Bacillati</taxon>
        <taxon>Bacillota</taxon>
        <taxon>Clostridia</taxon>
        <taxon>Halanaerobiales</taxon>
        <taxon>Halobacteroidaceae</taxon>
        <taxon>Orenia</taxon>
    </lineage>
</organism>
<dbReference type="SUPFAM" id="SSF51445">
    <property type="entry name" value="(Trans)glycosidases"/>
    <property type="match status" value="1"/>
</dbReference>
<dbReference type="InterPro" id="IPR005323">
    <property type="entry name" value="CBM41_pullulanase"/>
</dbReference>
<accession>A0A1C0A764</accession>
<gene>
    <name evidence="6" type="ORF">U472_08805</name>
</gene>
<keyword evidence="2" id="KW-0732">Signal</keyword>
<dbReference type="Pfam" id="PF00128">
    <property type="entry name" value="Alpha-amylase"/>
    <property type="match status" value="1"/>
</dbReference>
<evidence type="ECO:0000259" key="5">
    <source>
        <dbReference type="SMART" id="SM00642"/>
    </source>
</evidence>
<proteinExistence type="inferred from homology"/>
<reference evidence="6 7" key="2">
    <citation type="submission" date="2016-08" db="EMBL/GenBank/DDBJ databases">
        <title>Orenia metallireducens sp. nov. strain Z6, a Novel Metal-reducing Firmicute from the Deep Subsurface.</title>
        <authorList>
            <person name="Maxim B.I."/>
            <person name="Kenneth K."/>
            <person name="Flynn T.M."/>
            <person name="Oloughlin E.J."/>
            <person name="Locke R.A."/>
            <person name="Weber J.R."/>
            <person name="Egan S.M."/>
            <person name="Mackie R.I."/>
            <person name="Cann I.K."/>
        </authorList>
    </citation>
    <scope>NUCLEOTIDE SEQUENCE [LARGE SCALE GENOMIC DNA]</scope>
    <source>
        <strain evidence="6 7">Z6</strain>
    </source>
</reference>
<dbReference type="Gene3D" id="2.60.40.10">
    <property type="entry name" value="Immunoglobulins"/>
    <property type="match status" value="1"/>
</dbReference>
<evidence type="ECO:0000256" key="3">
    <source>
        <dbReference type="ARBA" id="ARBA00022801"/>
    </source>
</evidence>
<dbReference type="PANTHER" id="PTHR43002">
    <property type="entry name" value="GLYCOGEN DEBRANCHING ENZYME"/>
    <property type="match status" value="1"/>
</dbReference>
<dbReference type="GO" id="GO:0005975">
    <property type="term" value="P:carbohydrate metabolic process"/>
    <property type="evidence" value="ECO:0007669"/>
    <property type="project" value="InterPro"/>
</dbReference>
<evidence type="ECO:0000256" key="2">
    <source>
        <dbReference type="ARBA" id="ARBA00022729"/>
    </source>
</evidence>
<reference evidence="7" key="1">
    <citation type="submission" date="2016-07" db="EMBL/GenBank/DDBJ databases">
        <authorList>
            <person name="Florea S."/>
            <person name="Webb J.S."/>
            <person name="Jaromczyk J."/>
            <person name="Schardl C.L."/>
        </authorList>
    </citation>
    <scope>NUCLEOTIDE SEQUENCE [LARGE SCALE GENOMIC DNA]</scope>
    <source>
        <strain evidence="7">Z6</strain>
    </source>
</reference>
<dbReference type="Gene3D" id="2.60.40.1110">
    <property type="match status" value="1"/>
</dbReference>
<dbReference type="RefSeq" id="WP_068717587.1">
    <property type="nucleotide sequence ID" value="NZ_LWDV01000009.1"/>
</dbReference>
<protein>
    <submittedName>
        <fullName evidence="6">1,4-alpha-glucan branching protein</fullName>
    </submittedName>
</protein>
<dbReference type="EMBL" id="LWDV01000009">
    <property type="protein sequence ID" value="OCL26105.1"/>
    <property type="molecule type" value="Genomic_DNA"/>
</dbReference>
<evidence type="ECO:0000313" key="6">
    <source>
        <dbReference type="EMBL" id="OCL26105.1"/>
    </source>
</evidence>
<feature type="domain" description="Glycosyl hydrolase family 13 catalytic" evidence="5">
    <location>
        <begin position="280"/>
        <end position="630"/>
    </location>
</feature>
<name>A0A1C0A764_9FIRM</name>
<dbReference type="InterPro" id="IPR006047">
    <property type="entry name" value="GH13_cat_dom"/>
</dbReference>
<dbReference type="Proteomes" id="UP000093514">
    <property type="component" value="Unassembled WGS sequence"/>
</dbReference>
<dbReference type="GO" id="GO:0016798">
    <property type="term" value="F:hydrolase activity, acting on glycosyl bonds"/>
    <property type="evidence" value="ECO:0007669"/>
    <property type="project" value="UniProtKB-KW"/>
</dbReference>
<keyword evidence="3" id="KW-0378">Hydrolase</keyword>
<comment type="caution">
    <text evidence="6">The sequence shown here is derived from an EMBL/GenBank/DDBJ whole genome shotgun (WGS) entry which is preliminary data.</text>
</comment>
<dbReference type="SUPFAM" id="SSF49452">
    <property type="entry name" value="Starch-binding domain-like"/>
    <property type="match status" value="1"/>
</dbReference>
<evidence type="ECO:0000313" key="7">
    <source>
        <dbReference type="Proteomes" id="UP000093514"/>
    </source>
</evidence>